<evidence type="ECO:0000313" key="3">
    <source>
        <dbReference type="Proteomes" id="UP000546007"/>
    </source>
</evidence>
<gene>
    <name evidence="2" type="ORF">GGR14_000681</name>
</gene>
<evidence type="ECO:0000259" key="1">
    <source>
        <dbReference type="Pfam" id="PF10543"/>
    </source>
</evidence>
<dbReference type="AlphaFoldDB" id="A0A7W6MXM2"/>
<proteinExistence type="predicted"/>
<reference evidence="2 3" key="1">
    <citation type="submission" date="2020-08" db="EMBL/GenBank/DDBJ databases">
        <title>Genomic Encyclopedia of Type Strains, Phase IV (KMG-IV): sequencing the most valuable type-strain genomes for metagenomic binning, comparative biology and taxonomic classification.</title>
        <authorList>
            <person name="Goeker M."/>
        </authorList>
    </citation>
    <scope>NUCLEOTIDE SEQUENCE [LARGE SCALE GENOMIC DNA]</scope>
    <source>
        <strain evidence="2 3">DSM 105721</strain>
    </source>
</reference>
<evidence type="ECO:0000313" key="2">
    <source>
        <dbReference type="EMBL" id="MBB4024920.1"/>
    </source>
</evidence>
<feature type="domain" description="KilA-N DNA-binding" evidence="1">
    <location>
        <begin position="1"/>
        <end position="75"/>
    </location>
</feature>
<organism evidence="2 3">
    <name type="scientific">Butyricimonas faecihominis</name>
    <dbReference type="NCBI Taxonomy" id="1472416"/>
    <lineage>
        <taxon>Bacteria</taxon>
        <taxon>Pseudomonadati</taxon>
        <taxon>Bacteroidota</taxon>
        <taxon>Bacteroidia</taxon>
        <taxon>Bacteroidales</taxon>
        <taxon>Odoribacteraceae</taxon>
        <taxon>Butyricimonas</taxon>
    </lineage>
</organism>
<dbReference type="EMBL" id="JACIES010000001">
    <property type="protein sequence ID" value="MBB4024920.1"/>
    <property type="molecule type" value="Genomic_DNA"/>
</dbReference>
<protein>
    <recommendedName>
        <fullName evidence="1">KilA-N DNA-binding domain-containing protein</fullName>
    </recommendedName>
</protein>
<keyword evidence="3" id="KW-1185">Reference proteome</keyword>
<comment type="caution">
    <text evidence="2">The sequence shown here is derived from an EMBL/GenBank/DDBJ whole genome shotgun (WGS) entry which is preliminary data.</text>
</comment>
<name>A0A7W6MXM2_9BACT</name>
<sequence length="199" mass="22746">MLDLDLAEMYGTETKRLKEAVRRNTKRFPHDFMFELTREEYNSLRSQFASSNTRGGTRYMPFAFTEQGVAMLSSMLNSDVAIEININIMRAFNAMYSPDSLVVKAKLDEEEDAYQIEHKIPWQSNEMDGVEGTLPIYFQIRGINGGQPEIMNQFSIKPTGVIELPYNHTVPSGRYIIDVKVGNRDHGYTIDSAFTVIIK</sequence>
<dbReference type="InterPro" id="IPR018873">
    <property type="entry name" value="KilA-N_DNA-bd_domain"/>
</dbReference>
<dbReference type="Proteomes" id="UP000546007">
    <property type="component" value="Unassembled WGS sequence"/>
</dbReference>
<dbReference type="Pfam" id="PF10543">
    <property type="entry name" value="ORF6N"/>
    <property type="match status" value="1"/>
</dbReference>
<accession>A0A7W6MXM2</accession>